<evidence type="ECO:0000256" key="8">
    <source>
        <dbReference type="ARBA" id="ARBA00022679"/>
    </source>
</evidence>
<evidence type="ECO:0000256" key="6">
    <source>
        <dbReference type="ARBA" id="ARBA00018802"/>
    </source>
</evidence>
<dbReference type="PANTHER" id="PTHR23342:SF4">
    <property type="entry name" value="AMINO-ACID ACETYLTRANSFERASE, MITOCHONDRIAL"/>
    <property type="match status" value="1"/>
</dbReference>
<dbReference type="EC" id="2.3.1.1" evidence="5"/>
<feature type="region of interest" description="Disordered" evidence="15">
    <location>
        <begin position="147"/>
        <end position="170"/>
    </location>
</feature>
<dbReference type="PROSITE" id="PS51731">
    <property type="entry name" value="GNAT_NAGS"/>
    <property type="match status" value="1"/>
</dbReference>
<dbReference type="AlphaFoldDB" id="A0A9N9VRG9"/>
<organism evidence="17 18">
    <name type="scientific">Clonostachys rhizophaga</name>
    <dbReference type="NCBI Taxonomy" id="160324"/>
    <lineage>
        <taxon>Eukaryota</taxon>
        <taxon>Fungi</taxon>
        <taxon>Dikarya</taxon>
        <taxon>Ascomycota</taxon>
        <taxon>Pezizomycotina</taxon>
        <taxon>Sordariomycetes</taxon>
        <taxon>Hypocreomycetidae</taxon>
        <taxon>Hypocreales</taxon>
        <taxon>Bionectriaceae</taxon>
        <taxon>Clonostachys</taxon>
    </lineage>
</organism>
<comment type="caution">
    <text evidence="17">The sequence shown here is derived from an EMBL/GenBank/DDBJ whole genome shotgun (WGS) entry which is preliminary data.</text>
</comment>
<evidence type="ECO:0000256" key="15">
    <source>
        <dbReference type="SAM" id="MobiDB-lite"/>
    </source>
</evidence>
<keyword evidence="11" id="KW-0012">Acyltransferase</keyword>
<dbReference type="PANTHER" id="PTHR23342">
    <property type="entry name" value="N-ACETYLGLUTAMATE SYNTHASE"/>
    <property type="match status" value="1"/>
</dbReference>
<dbReference type="GO" id="GO:0006526">
    <property type="term" value="P:L-arginine biosynthetic process"/>
    <property type="evidence" value="ECO:0007669"/>
    <property type="project" value="TreeGrafter"/>
</dbReference>
<name>A0A9N9VRG9_9HYPO</name>
<evidence type="ECO:0000256" key="12">
    <source>
        <dbReference type="ARBA" id="ARBA00030346"/>
    </source>
</evidence>
<keyword evidence="9" id="KW-0809">Transit peptide</keyword>
<gene>
    <name evidence="17" type="ORF">CRHIZ90672A_00012056</name>
</gene>
<evidence type="ECO:0000256" key="10">
    <source>
        <dbReference type="ARBA" id="ARBA00023128"/>
    </source>
</evidence>
<dbReference type="EMBL" id="CABFNQ020000734">
    <property type="protein sequence ID" value="CAH0028589.1"/>
    <property type="molecule type" value="Genomic_DNA"/>
</dbReference>
<evidence type="ECO:0000256" key="7">
    <source>
        <dbReference type="ARBA" id="ARBA00022605"/>
    </source>
</evidence>
<feature type="non-terminal residue" evidence="17">
    <location>
        <position position="1"/>
    </location>
</feature>
<dbReference type="PIRSF" id="PIRSF007892">
    <property type="entry name" value="NAGS_fungal"/>
    <property type="match status" value="1"/>
</dbReference>
<comment type="subcellular location">
    <subcellularLocation>
        <location evidence="2">Mitochondrion</location>
    </subcellularLocation>
</comment>
<dbReference type="GO" id="GO:0006592">
    <property type="term" value="P:ornithine biosynthetic process"/>
    <property type="evidence" value="ECO:0007669"/>
    <property type="project" value="TreeGrafter"/>
</dbReference>
<evidence type="ECO:0000256" key="2">
    <source>
        <dbReference type="ARBA" id="ARBA00004173"/>
    </source>
</evidence>
<sequence>FSPRPYNDWAIVVVFLRPQLFTSSSHLSAPLMLWLRRPPVSDMISARTWRGTASCGHNWPPNQVGLFSKPNCRTFSYLKRDSNHARAAARYFTPTSAARWFSSPTPGPGSKRSLDLDTIVSVLEVSATKRDAKGYLQKYTSKENTSLTKVPQFRHEEPQDGPNEPVSSDSHLPNVAIVKLCDPQLLDGDALLGVAKTLFQLRVLGLLSVVIIDCGIENGRELFRDQAFRLCSAIDSFSKHGSKSIENIAIGRHPMSSDDQSALSHEMHIDDQGRLALTLNHGLIPVIPSLACPDEISAQHPADSNQLIITLTKYLSGLQFPVPGSTEAHSPSKELPRPRQLASVERIIVLDPLGATPVAGRPGASHRFINLEQEYNDLMGQLVGPEGSPVASNGYVEASATGHASNLRLVKEALSILPSSSSAILTTPIAAGRGNSRHPNASIRSGVAEATKEFGFDGMVKTRKRRNPILHNLLTDKPIFSSSLPVQRVPQGAENDVENSRFSLAATLVKRGMPVTIFPNPRASPWESPSPGEPRLRLTDTSIDLPRLIYLIEDSFGRALDAQHYLDRVKDNLAGIIIAGEYEGGAILTWETPEGLDDKEAYSQGRLVPYLDKFAVLRSRQGSGGVADVVFSAMVNDCFPKGVCWRSRKNNPVNKWYFERSTGTNKLSDSNWTMFWTTLGLDGGSITLRDYESVCRRVEPSWADNKHILD</sequence>
<accession>A0A9N9VRG9</accession>
<dbReference type="Proteomes" id="UP000696573">
    <property type="component" value="Unassembled WGS sequence"/>
</dbReference>
<feature type="domain" description="N-acetyltransferase" evidence="16">
    <location>
        <begin position="532"/>
        <end position="700"/>
    </location>
</feature>
<comment type="function">
    <text evidence="1">N-acetylglutamate synthase involved in arginine biosynthesis.</text>
</comment>
<evidence type="ECO:0000256" key="9">
    <source>
        <dbReference type="ARBA" id="ARBA00022946"/>
    </source>
</evidence>
<reference evidence="17" key="1">
    <citation type="submission" date="2021-10" db="EMBL/GenBank/DDBJ databases">
        <authorList>
            <person name="Piombo E."/>
        </authorList>
    </citation>
    <scope>NUCLEOTIDE SEQUENCE</scope>
</reference>
<evidence type="ECO:0000256" key="14">
    <source>
        <dbReference type="ARBA" id="ARBA00048372"/>
    </source>
</evidence>
<dbReference type="Gene3D" id="3.40.630.30">
    <property type="match status" value="1"/>
</dbReference>
<evidence type="ECO:0000256" key="3">
    <source>
        <dbReference type="ARBA" id="ARBA00004925"/>
    </source>
</evidence>
<evidence type="ECO:0000256" key="5">
    <source>
        <dbReference type="ARBA" id="ARBA00012697"/>
    </source>
</evidence>
<dbReference type="Pfam" id="PF04768">
    <property type="entry name" value="NAT"/>
    <property type="match status" value="1"/>
</dbReference>
<evidence type="ECO:0000256" key="11">
    <source>
        <dbReference type="ARBA" id="ARBA00023315"/>
    </source>
</evidence>
<evidence type="ECO:0000256" key="4">
    <source>
        <dbReference type="ARBA" id="ARBA00008694"/>
    </source>
</evidence>
<evidence type="ECO:0000313" key="17">
    <source>
        <dbReference type="EMBL" id="CAH0028589.1"/>
    </source>
</evidence>
<comment type="similarity">
    <text evidence="4">Belongs to the acetyltransferase family.</text>
</comment>
<keyword evidence="10" id="KW-0496">Mitochondrion</keyword>
<comment type="pathway">
    <text evidence="3">Amino-acid biosynthesis; L-arginine biosynthesis; N(2)-acetyl-L-ornithine from L-glutamate: step 1/4.</text>
</comment>
<keyword evidence="7" id="KW-0028">Amino-acid biosynthesis</keyword>
<dbReference type="GO" id="GO:0004042">
    <property type="term" value="F:L-glutamate N-acetyltransferase activity"/>
    <property type="evidence" value="ECO:0007669"/>
    <property type="project" value="InterPro"/>
</dbReference>
<dbReference type="CDD" id="cd04266">
    <property type="entry name" value="DUF619-NAGS-FABP"/>
    <property type="match status" value="1"/>
</dbReference>
<evidence type="ECO:0000259" key="16">
    <source>
        <dbReference type="PROSITE" id="PS51731"/>
    </source>
</evidence>
<dbReference type="GO" id="GO:0005759">
    <property type="term" value="C:mitochondrial matrix"/>
    <property type="evidence" value="ECO:0007669"/>
    <property type="project" value="TreeGrafter"/>
</dbReference>
<keyword evidence="18" id="KW-1185">Reference proteome</keyword>
<dbReference type="FunFam" id="3.40.630.30:FF:000049">
    <property type="entry name" value="Amino-acid acetyltransferase, mitochondrial"/>
    <property type="match status" value="1"/>
</dbReference>
<dbReference type="InterPro" id="IPR006855">
    <property type="entry name" value="Vertebrate-like_GNAT_dom"/>
</dbReference>
<evidence type="ECO:0000256" key="13">
    <source>
        <dbReference type="ARBA" id="ARBA00033251"/>
    </source>
</evidence>
<dbReference type="InterPro" id="IPR011190">
    <property type="entry name" value="GlcNAc_Synth_fun"/>
</dbReference>
<dbReference type="OrthoDB" id="5585968at2759"/>
<evidence type="ECO:0000313" key="18">
    <source>
        <dbReference type="Proteomes" id="UP000696573"/>
    </source>
</evidence>
<comment type="catalytic activity">
    <reaction evidence="14">
        <text>L-glutamate + acetyl-CoA = N-acetyl-L-glutamate + CoA + H(+)</text>
        <dbReference type="Rhea" id="RHEA:24292"/>
        <dbReference type="ChEBI" id="CHEBI:15378"/>
        <dbReference type="ChEBI" id="CHEBI:29985"/>
        <dbReference type="ChEBI" id="CHEBI:44337"/>
        <dbReference type="ChEBI" id="CHEBI:57287"/>
        <dbReference type="ChEBI" id="CHEBI:57288"/>
        <dbReference type="EC" id="2.3.1.1"/>
    </reaction>
</comment>
<proteinExistence type="inferred from homology"/>
<protein>
    <recommendedName>
        <fullName evidence="6">Amino-acid acetyltransferase, mitochondrial</fullName>
        <ecNumber evidence="5">2.3.1.1</ecNumber>
    </recommendedName>
    <alternativeName>
        <fullName evidence="12">Glutamate N-acetyltransferase</fullName>
    </alternativeName>
    <alternativeName>
        <fullName evidence="13">N-acetylglutamate synthase</fullName>
    </alternativeName>
</protein>
<keyword evidence="8" id="KW-0808">Transferase</keyword>
<evidence type="ECO:0000256" key="1">
    <source>
        <dbReference type="ARBA" id="ARBA00002294"/>
    </source>
</evidence>